<reference evidence="1" key="1">
    <citation type="journal article" date="2023" name="G3 (Bethesda)">
        <title>A reference genome for the long-term kleptoplast-retaining sea slug Elysia crispata morphotype clarki.</title>
        <authorList>
            <person name="Eastman K.E."/>
            <person name="Pendleton A.L."/>
            <person name="Shaikh M.A."/>
            <person name="Suttiyut T."/>
            <person name="Ogas R."/>
            <person name="Tomko P."/>
            <person name="Gavelis G."/>
            <person name="Widhalm J.R."/>
            <person name="Wisecaver J.H."/>
        </authorList>
    </citation>
    <scope>NUCLEOTIDE SEQUENCE</scope>
    <source>
        <strain evidence="1">ECLA1</strain>
    </source>
</reference>
<organism evidence="1 2">
    <name type="scientific">Elysia crispata</name>
    <name type="common">lettuce slug</name>
    <dbReference type="NCBI Taxonomy" id="231223"/>
    <lineage>
        <taxon>Eukaryota</taxon>
        <taxon>Metazoa</taxon>
        <taxon>Spiralia</taxon>
        <taxon>Lophotrochozoa</taxon>
        <taxon>Mollusca</taxon>
        <taxon>Gastropoda</taxon>
        <taxon>Heterobranchia</taxon>
        <taxon>Euthyneura</taxon>
        <taxon>Panpulmonata</taxon>
        <taxon>Sacoglossa</taxon>
        <taxon>Placobranchoidea</taxon>
        <taxon>Plakobranchidae</taxon>
        <taxon>Elysia</taxon>
    </lineage>
</organism>
<accession>A0AAE0YBN4</accession>
<proteinExistence type="predicted"/>
<gene>
    <name evidence="1" type="ORF">RRG08_028210</name>
</gene>
<sequence length="139" mass="15161">MYWFVPNAESAILKGSLHTILNISSKDFDTNVKLSGLSDHSEWQAKSDVSGQIASSVHYSQSGAPGHCLTTGHCLIAGVGQAFPFIVCLLFYRGPHITQTLTTDTDQRGTRVKESSDQNAVHLNECPEFDSFLSTQLAM</sequence>
<comment type="caution">
    <text evidence="1">The sequence shown here is derived from an EMBL/GenBank/DDBJ whole genome shotgun (WGS) entry which is preliminary data.</text>
</comment>
<name>A0AAE0YBN4_9GAST</name>
<keyword evidence="2" id="KW-1185">Reference proteome</keyword>
<dbReference type="Proteomes" id="UP001283361">
    <property type="component" value="Unassembled WGS sequence"/>
</dbReference>
<dbReference type="EMBL" id="JAWDGP010006502">
    <property type="protein sequence ID" value="KAK3739771.1"/>
    <property type="molecule type" value="Genomic_DNA"/>
</dbReference>
<evidence type="ECO:0000313" key="1">
    <source>
        <dbReference type="EMBL" id="KAK3739771.1"/>
    </source>
</evidence>
<protein>
    <submittedName>
        <fullName evidence="1">Uncharacterized protein</fullName>
    </submittedName>
</protein>
<dbReference type="AlphaFoldDB" id="A0AAE0YBN4"/>
<evidence type="ECO:0000313" key="2">
    <source>
        <dbReference type="Proteomes" id="UP001283361"/>
    </source>
</evidence>